<keyword evidence="2" id="KW-1185">Reference proteome</keyword>
<organism evidence="1 2">
    <name type="scientific">Nocardioides thalensis</name>
    <dbReference type="NCBI Taxonomy" id="1914755"/>
    <lineage>
        <taxon>Bacteria</taxon>
        <taxon>Bacillati</taxon>
        <taxon>Actinomycetota</taxon>
        <taxon>Actinomycetes</taxon>
        <taxon>Propionibacteriales</taxon>
        <taxon>Nocardioidaceae</taxon>
        <taxon>Nocardioides</taxon>
    </lineage>
</organism>
<comment type="caution">
    <text evidence="1">The sequence shown here is derived from an EMBL/GenBank/DDBJ whole genome shotgun (WGS) entry which is preliminary data.</text>
</comment>
<name>A0A853BXN6_9ACTN</name>
<evidence type="ECO:0000313" key="2">
    <source>
        <dbReference type="Proteomes" id="UP000530424"/>
    </source>
</evidence>
<dbReference type="Proteomes" id="UP000530424">
    <property type="component" value="Unassembled WGS sequence"/>
</dbReference>
<sequence>MSNILAHGNDNPEVGAAGLWRKATEECTGRRGRRFSAARKAAPAEPAP</sequence>
<evidence type="ECO:0000313" key="1">
    <source>
        <dbReference type="EMBL" id="NYI99606.1"/>
    </source>
</evidence>
<reference evidence="1 2" key="1">
    <citation type="submission" date="2020-07" db="EMBL/GenBank/DDBJ databases">
        <title>Sequencing the genomes of 1000 actinobacteria strains.</title>
        <authorList>
            <person name="Klenk H.-P."/>
        </authorList>
    </citation>
    <scope>NUCLEOTIDE SEQUENCE [LARGE SCALE GENOMIC DNA]</scope>
    <source>
        <strain evidence="1 2">DSM 103833</strain>
    </source>
</reference>
<proteinExistence type="predicted"/>
<protein>
    <submittedName>
        <fullName evidence="1">Uncharacterized protein</fullName>
    </submittedName>
</protein>
<dbReference type="EMBL" id="JACCFP010000001">
    <property type="protein sequence ID" value="NYI99606.1"/>
    <property type="molecule type" value="Genomic_DNA"/>
</dbReference>
<dbReference type="AlphaFoldDB" id="A0A853BXN6"/>
<accession>A0A853BXN6</accession>
<gene>
    <name evidence="1" type="ORF">HNR19_000305</name>
</gene>
<dbReference type="RefSeq" id="WP_179666236.1">
    <property type="nucleotide sequence ID" value="NZ_JACCFP010000001.1"/>
</dbReference>